<dbReference type="InterPro" id="IPR012533">
    <property type="entry name" value="YcnI-copper_dom"/>
</dbReference>
<protein>
    <submittedName>
        <fullName evidence="2">Unannotated protein</fullName>
    </submittedName>
</protein>
<accession>A0A6J5ZLT1</accession>
<gene>
    <name evidence="2" type="ORF">UFOPK3547_00823</name>
</gene>
<feature type="domain" description="YncI copper-binding" evidence="1">
    <location>
        <begin position="29"/>
        <end position="151"/>
    </location>
</feature>
<dbReference type="AlphaFoldDB" id="A0A6J5ZLT1"/>
<evidence type="ECO:0000313" key="2">
    <source>
        <dbReference type="EMBL" id="CAB4343594.1"/>
    </source>
</evidence>
<evidence type="ECO:0000259" key="1">
    <source>
        <dbReference type="Pfam" id="PF07987"/>
    </source>
</evidence>
<dbReference type="InterPro" id="IPR038507">
    <property type="entry name" value="YcnI-like_sf"/>
</dbReference>
<dbReference type="Pfam" id="PF07987">
    <property type="entry name" value="DUF1775"/>
    <property type="match status" value="1"/>
</dbReference>
<dbReference type="EMBL" id="CAESAN010000059">
    <property type="protein sequence ID" value="CAB4343594.1"/>
    <property type="molecule type" value="Genomic_DNA"/>
</dbReference>
<proteinExistence type="predicted"/>
<organism evidence="2">
    <name type="scientific">freshwater metagenome</name>
    <dbReference type="NCBI Taxonomy" id="449393"/>
    <lineage>
        <taxon>unclassified sequences</taxon>
        <taxon>metagenomes</taxon>
        <taxon>ecological metagenomes</taxon>
    </lineage>
</organism>
<reference evidence="2" key="1">
    <citation type="submission" date="2020-05" db="EMBL/GenBank/DDBJ databases">
        <authorList>
            <person name="Chiriac C."/>
            <person name="Salcher M."/>
            <person name="Ghai R."/>
            <person name="Kavagutti S V."/>
        </authorList>
    </citation>
    <scope>NUCLEOTIDE SEQUENCE</scope>
</reference>
<sequence>MALSGVAAAIACLAAAQGASAHATLNLYGKNAVANKTGTLTLTIPHGCGAGLATTKIVTRLGSSWQSARPAAVAGWTSTVKRASNGKLTLTWTATGAGLPNTDVGNFPIAVRWPKKAGTYNTPTAQYCGSQLMDWKDPFNAAADGDLPYPATYPVPRVRVHSSSAHAPTAVTGSSPVVFCRLGRPLALNQ</sequence>
<dbReference type="Gene3D" id="2.60.40.2230">
    <property type="entry name" value="Uncharacterised protein YcnI-like PF07987, DUF1775"/>
    <property type="match status" value="1"/>
</dbReference>
<name>A0A6J5ZLT1_9ZZZZ</name>